<dbReference type="NCBIfam" id="TIGR00377">
    <property type="entry name" value="ant_ant_sig"/>
    <property type="match status" value="1"/>
</dbReference>
<name>A0ABU6FG89_9ACTN</name>
<gene>
    <name evidence="4" type="ORF">OKJ99_32880</name>
</gene>
<accession>A0ABU6FG89</accession>
<protein>
    <recommendedName>
        <fullName evidence="2">Anti-sigma factor antagonist</fullName>
    </recommendedName>
</protein>
<dbReference type="InterPro" id="IPR002645">
    <property type="entry name" value="STAS_dom"/>
</dbReference>
<dbReference type="InterPro" id="IPR036513">
    <property type="entry name" value="STAS_dom_sf"/>
</dbReference>
<sequence>MLQTGQQDCAFGVFGAIDITSAPEDDTPAPRLRIVGDCVVVELSGEVDILTFHRMSPLLNSVAAGPYRVMVVDLTGTTFFDCSGLRLLERAAHRAAQHDGRVTVVCRHRLTLRLIALGGLTGLLAPAWTVGEAVRRDR</sequence>
<dbReference type="CDD" id="cd07043">
    <property type="entry name" value="STAS_anti-anti-sigma_factors"/>
    <property type="match status" value="1"/>
</dbReference>
<dbReference type="InterPro" id="IPR003658">
    <property type="entry name" value="Anti-sigma_ant"/>
</dbReference>
<keyword evidence="5" id="KW-1185">Reference proteome</keyword>
<dbReference type="Gene3D" id="3.30.750.24">
    <property type="entry name" value="STAS domain"/>
    <property type="match status" value="1"/>
</dbReference>
<evidence type="ECO:0000256" key="1">
    <source>
        <dbReference type="ARBA" id="ARBA00009013"/>
    </source>
</evidence>
<dbReference type="Pfam" id="PF01740">
    <property type="entry name" value="STAS"/>
    <property type="match status" value="1"/>
</dbReference>
<dbReference type="PANTHER" id="PTHR33495:SF2">
    <property type="entry name" value="ANTI-SIGMA FACTOR ANTAGONIST TM_1081-RELATED"/>
    <property type="match status" value="1"/>
</dbReference>
<dbReference type="PANTHER" id="PTHR33495">
    <property type="entry name" value="ANTI-SIGMA FACTOR ANTAGONIST TM_1081-RELATED-RELATED"/>
    <property type="match status" value="1"/>
</dbReference>
<evidence type="ECO:0000259" key="3">
    <source>
        <dbReference type="PROSITE" id="PS50801"/>
    </source>
</evidence>
<dbReference type="RefSeq" id="WP_326021699.1">
    <property type="nucleotide sequence ID" value="NZ_JAOZYC010000164.1"/>
</dbReference>
<proteinExistence type="inferred from homology"/>
<evidence type="ECO:0000313" key="4">
    <source>
        <dbReference type="EMBL" id="MEB8342300.1"/>
    </source>
</evidence>
<comment type="caution">
    <text evidence="4">The sequence shown here is derived from an EMBL/GenBank/DDBJ whole genome shotgun (WGS) entry which is preliminary data.</text>
</comment>
<reference evidence="4 5" key="1">
    <citation type="submission" date="2022-10" db="EMBL/GenBank/DDBJ databases">
        <authorList>
            <person name="Xie J."/>
            <person name="Shen N."/>
        </authorList>
    </citation>
    <scope>NUCLEOTIDE SEQUENCE [LARGE SCALE GENOMIC DNA]</scope>
    <source>
        <strain evidence="4 5">YIM65594</strain>
    </source>
</reference>
<dbReference type="Proteomes" id="UP001354931">
    <property type="component" value="Unassembled WGS sequence"/>
</dbReference>
<dbReference type="EMBL" id="JAOZYC010000164">
    <property type="protein sequence ID" value="MEB8342300.1"/>
    <property type="molecule type" value="Genomic_DNA"/>
</dbReference>
<comment type="similarity">
    <text evidence="1 2">Belongs to the anti-sigma-factor antagonist family.</text>
</comment>
<dbReference type="PROSITE" id="PS50801">
    <property type="entry name" value="STAS"/>
    <property type="match status" value="1"/>
</dbReference>
<feature type="domain" description="STAS" evidence="3">
    <location>
        <begin position="28"/>
        <end position="137"/>
    </location>
</feature>
<dbReference type="SUPFAM" id="SSF52091">
    <property type="entry name" value="SpoIIaa-like"/>
    <property type="match status" value="1"/>
</dbReference>
<evidence type="ECO:0000256" key="2">
    <source>
        <dbReference type="RuleBase" id="RU003749"/>
    </source>
</evidence>
<evidence type="ECO:0000313" key="5">
    <source>
        <dbReference type="Proteomes" id="UP001354931"/>
    </source>
</evidence>
<organism evidence="4 5">
    <name type="scientific">Streptomyces endophyticus</name>
    <dbReference type="NCBI Taxonomy" id="714166"/>
    <lineage>
        <taxon>Bacteria</taxon>
        <taxon>Bacillati</taxon>
        <taxon>Actinomycetota</taxon>
        <taxon>Actinomycetes</taxon>
        <taxon>Kitasatosporales</taxon>
        <taxon>Streptomycetaceae</taxon>
        <taxon>Streptomyces</taxon>
    </lineage>
</organism>